<evidence type="ECO:0000313" key="1">
    <source>
        <dbReference type="EMBL" id="GIY23863.1"/>
    </source>
</evidence>
<name>A0AAV4RPI1_CAEEX</name>
<reference evidence="1 2" key="1">
    <citation type="submission" date="2021-06" db="EMBL/GenBank/DDBJ databases">
        <title>Caerostris extrusa draft genome.</title>
        <authorList>
            <person name="Kono N."/>
            <person name="Arakawa K."/>
        </authorList>
    </citation>
    <scope>NUCLEOTIDE SEQUENCE [LARGE SCALE GENOMIC DNA]</scope>
</reference>
<keyword evidence="2" id="KW-1185">Reference proteome</keyword>
<gene>
    <name evidence="1" type="ORF">CEXT_128601</name>
</gene>
<dbReference type="Proteomes" id="UP001054945">
    <property type="component" value="Unassembled WGS sequence"/>
</dbReference>
<feature type="non-terminal residue" evidence="1">
    <location>
        <position position="1"/>
    </location>
</feature>
<sequence length="76" mass="8829">KAAKSKFLPYIHRDDRRRRRFVICKANEVTHALQREDGGFLGDGKEWNAAEQGENFLGKKEDAEDDFRSWANESDT</sequence>
<dbReference type="AlphaFoldDB" id="A0AAV4RPI1"/>
<organism evidence="1 2">
    <name type="scientific">Caerostris extrusa</name>
    <name type="common">Bark spider</name>
    <name type="synonym">Caerostris bankana</name>
    <dbReference type="NCBI Taxonomy" id="172846"/>
    <lineage>
        <taxon>Eukaryota</taxon>
        <taxon>Metazoa</taxon>
        <taxon>Ecdysozoa</taxon>
        <taxon>Arthropoda</taxon>
        <taxon>Chelicerata</taxon>
        <taxon>Arachnida</taxon>
        <taxon>Araneae</taxon>
        <taxon>Araneomorphae</taxon>
        <taxon>Entelegynae</taxon>
        <taxon>Araneoidea</taxon>
        <taxon>Araneidae</taxon>
        <taxon>Caerostris</taxon>
    </lineage>
</organism>
<protein>
    <submittedName>
        <fullName evidence="1">Uncharacterized protein</fullName>
    </submittedName>
</protein>
<dbReference type="EMBL" id="BPLR01008324">
    <property type="protein sequence ID" value="GIY23863.1"/>
    <property type="molecule type" value="Genomic_DNA"/>
</dbReference>
<proteinExistence type="predicted"/>
<accession>A0AAV4RPI1</accession>
<evidence type="ECO:0000313" key="2">
    <source>
        <dbReference type="Proteomes" id="UP001054945"/>
    </source>
</evidence>
<comment type="caution">
    <text evidence="1">The sequence shown here is derived from an EMBL/GenBank/DDBJ whole genome shotgun (WGS) entry which is preliminary data.</text>
</comment>